<sequence length="809" mass="83288">MTLQATVNNPKDFANVTAVYTYVVDPKQVLQGQVGIQTLNAESYSVTFYPSSLLQPGRYQDSFQIRLCKDSNCISEFPGSPMSLRYDFTVTEAVAPLGAAPTMPTQASVHLGAPAPSDVTVQVSGDKLQWTATATAAWLKVRDGVGTGNGSFSVGFVPNGLAVGTYTDNVTISSKDGQSTNVAFSLTVLPTNFLITSGIPTFNAINGADIPAQTLSFELDNQVASPWTASSTANWMIAGPLSGTTPGSMTLQPDPSKGPLASGDYASVITLKSPNVPDKTLSATLTLTKPTLAASTAAITLGGAKGRDFSPQSLSMTLNTGEKNWAWAVSGMPVGVTPSASSGVVNQNGTGITLTANPALLASGSSSHVIHLTAQVNGDALDTPITVNINRDDRKLLASEYGIALSSTPSGAVLSRTIRISDNYGGNVSWAATSSAPWLSVTSSGSTGAGTALMLSANPATLTTNSISYATVTITPADTAVLPVSIRVGLWKGASGAADMVKLPLTYEKLIADKIRPYIYAHDGGSSIDVFNAYSGAKVGTIPGVGAALGAMTPSPDGSTLYVLDTANRSAAILKLDSLTVTGTLPLQNTVGAYTSALAIMPNGVDVLLIGDGTAYRHDGKYLGNTGIAGWSGYVTLSASADSSKVFVQDMGHIPASSDAFDVDYTAVSGGILTIASKASTWYAGGASNGQDIAVTYDGSSVYTASSAPYKCAHLDLVNLTFLGYLPGGDAYPNNIEVTYDGRAICGISGRYSSSDFWVHSPNGALLTGYKVAGYAKALKAQQMVVTADGMIVATLTDDPLLAFVLIGP</sequence>
<gene>
    <name evidence="2" type="ORF">SAMN02745887_00401</name>
</gene>
<protein>
    <recommendedName>
        <fullName evidence="1">BACON domain-containing protein</fullName>
    </recommendedName>
</protein>
<evidence type="ECO:0000313" key="2">
    <source>
        <dbReference type="EMBL" id="SFZ71095.1"/>
    </source>
</evidence>
<dbReference type="Proteomes" id="UP000186513">
    <property type="component" value="Unassembled WGS sequence"/>
</dbReference>
<dbReference type="InterPro" id="IPR011044">
    <property type="entry name" value="Quino_amine_DH_bsu"/>
</dbReference>
<accession>A0A1K2H5W9</accession>
<feature type="domain" description="BACON" evidence="1">
    <location>
        <begin position="417"/>
        <end position="477"/>
    </location>
</feature>
<dbReference type="AlphaFoldDB" id="A0A1K2H5W9"/>
<evidence type="ECO:0000259" key="1">
    <source>
        <dbReference type="Pfam" id="PF19190"/>
    </source>
</evidence>
<proteinExistence type="predicted"/>
<reference evidence="2 3" key="1">
    <citation type="submission" date="2016-11" db="EMBL/GenBank/DDBJ databases">
        <authorList>
            <person name="Jaros S."/>
            <person name="Januszkiewicz K."/>
            <person name="Wedrychowicz H."/>
        </authorList>
    </citation>
    <scope>NUCLEOTIDE SEQUENCE [LARGE SCALE GENOMIC DNA]</scope>
    <source>
        <strain evidence="2 3">DSM 18899</strain>
    </source>
</reference>
<feature type="domain" description="BACON" evidence="1">
    <location>
        <begin position="211"/>
        <end position="273"/>
    </location>
</feature>
<dbReference type="InterPro" id="IPR015943">
    <property type="entry name" value="WD40/YVTN_repeat-like_dom_sf"/>
</dbReference>
<dbReference type="SUPFAM" id="SSF50969">
    <property type="entry name" value="YVTN repeat-like/Quinoprotein amine dehydrogenase"/>
    <property type="match status" value="2"/>
</dbReference>
<dbReference type="InterPro" id="IPR013783">
    <property type="entry name" value="Ig-like_fold"/>
</dbReference>
<name>A0A1K2H5W9_9NEIS</name>
<organism evidence="2 3">
    <name type="scientific">Chitinimonas taiwanensis DSM 18899</name>
    <dbReference type="NCBI Taxonomy" id="1121279"/>
    <lineage>
        <taxon>Bacteria</taxon>
        <taxon>Pseudomonadati</taxon>
        <taxon>Pseudomonadota</taxon>
        <taxon>Betaproteobacteria</taxon>
        <taxon>Neisseriales</taxon>
        <taxon>Chitinibacteraceae</taxon>
        <taxon>Chitinimonas</taxon>
    </lineage>
</organism>
<evidence type="ECO:0000313" key="3">
    <source>
        <dbReference type="Proteomes" id="UP000186513"/>
    </source>
</evidence>
<dbReference type="STRING" id="1121279.SAMN02745887_00401"/>
<keyword evidence="3" id="KW-1185">Reference proteome</keyword>
<dbReference type="EMBL" id="FPKR01000001">
    <property type="protein sequence ID" value="SFZ71095.1"/>
    <property type="molecule type" value="Genomic_DNA"/>
</dbReference>
<dbReference type="Gene3D" id="2.130.10.10">
    <property type="entry name" value="YVTN repeat-like/Quinoprotein amine dehydrogenase"/>
    <property type="match status" value="1"/>
</dbReference>
<dbReference type="Gene3D" id="2.60.40.10">
    <property type="entry name" value="Immunoglobulins"/>
    <property type="match status" value="1"/>
</dbReference>
<dbReference type="Pfam" id="PF19190">
    <property type="entry name" value="BACON_2"/>
    <property type="match status" value="2"/>
</dbReference>
<dbReference type="InterPro" id="IPR024361">
    <property type="entry name" value="BACON"/>
</dbReference>